<dbReference type="InterPro" id="IPR050765">
    <property type="entry name" value="Riboflavin_Biosynth_HTPR"/>
</dbReference>
<evidence type="ECO:0000256" key="3">
    <source>
        <dbReference type="ARBA" id="ARBA00005259"/>
    </source>
</evidence>
<comment type="function">
    <text evidence="1">Converts 2,5-diamino-6-(ribosylamino)-4(3h)-pyrimidinone 5'-phosphate into 5-amino-6-(ribosylamino)-2,4(1h,3h)-pyrimidinedione 5'-phosphate.</text>
</comment>
<evidence type="ECO:0000256" key="1">
    <source>
        <dbReference type="ARBA" id="ARBA00002151"/>
    </source>
</evidence>
<dbReference type="RefSeq" id="WP_266603702.1">
    <property type="nucleotide sequence ID" value="NZ_JAPHNL010000293.1"/>
</dbReference>
<dbReference type="Pfam" id="PF01872">
    <property type="entry name" value="RibD_C"/>
    <property type="match status" value="1"/>
</dbReference>
<comment type="caution">
    <text evidence="12">The sequence shown here is derived from an EMBL/GenBank/DDBJ whole genome shotgun (WGS) entry which is preliminary data.</text>
</comment>
<dbReference type="Gene3D" id="3.40.430.10">
    <property type="entry name" value="Dihydrofolate Reductase, subunit A"/>
    <property type="match status" value="1"/>
</dbReference>
<comment type="catalytic activity">
    <reaction evidence="10">
        <text>2,5-diamino-6-hydroxy-4-(5-phosphoribosylamino)-pyrimidine + H2O + H(+) = 5-amino-6-(5-phospho-D-ribosylamino)uracil + NH4(+)</text>
        <dbReference type="Rhea" id="RHEA:21868"/>
        <dbReference type="ChEBI" id="CHEBI:15377"/>
        <dbReference type="ChEBI" id="CHEBI:15378"/>
        <dbReference type="ChEBI" id="CHEBI:28938"/>
        <dbReference type="ChEBI" id="CHEBI:58453"/>
        <dbReference type="ChEBI" id="CHEBI:58614"/>
        <dbReference type="EC" id="3.5.4.26"/>
    </reaction>
</comment>
<comment type="similarity">
    <text evidence="4">In the C-terminal section; belongs to the HTP reductase family.</text>
</comment>
<evidence type="ECO:0000256" key="7">
    <source>
        <dbReference type="ARBA" id="ARBA00022857"/>
    </source>
</evidence>
<keyword evidence="7" id="KW-0521">NADP</keyword>
<feature type="domain" description="CMP/dCMP-type deaminase" evidence="11">
    <location>
        <begin position="232"/>
        <end position="374"/>
    </location>
</feature>
<evidence type="ECO:0000256" key="10">
    <source>
        <dbReference type="ARBA" id="ARBA00049886"/>
    </source>
</evidence>
<dbReference type="EC" id="3.5.4.26" evidence="5"/>
<dbReference type="PANTHER" id="PTHR38011">
    <property type="entry name" value="DIHYDROFOLATE REDUCTASE FAMILY PROTEIN (AFU_ORTHOLOGUE AFUA_8G06820)"/>
    <property type="match status" value="1"/>
</dbReference>
<accession>A0ABT3U1A1</accession>
<dbReference type="PANTHER" id="PTHR38011:SF7">
    <property type="entry name" value="2,5-DIAMINO-6-RIBOSYLAMINO-4(3H)-PYRIMIDINONE 5'-PHOSPHATE REDUCTASE"/>
    <property type="match status" value="1"/>
</dbReference>
<evidence type="ECO:0000313" key="12">
    <source>
        <dbReference type="EMBL" id="MCX3063069.1"/>
    </source>
</evidence>
<dbReference type="PROSITE" id="PS51747">
    <property type="entry name" value="CYT_DCMP_DEAMINASES_2"/>
    <property type="match status" value="1"/>
</dbReference>
<comment type="pathway">
    <text evidence="2">Cofactor biosynthesis; riboflavin biosynthesis; 5-amino-6-(D-ribitylamino)uracil from GTP: step 2/4.</text>
</comment>
<evidence type="ECO:0000256" key="2">
    <source>
        <dbReference type="ARBA" id="ARBA00004882"/>
    </source>
</evidence>
<dbReference type="Gene3D" id="3.40.140.10">
    <property type="entry name" value="Cytidine Deaminase, domain 2"/>
    <property type="match status" value="1"/>
</dbReference>
<dbReference type="EMBL" id="JAPHNL010000293">
    <property type="protein sequence ID" value="MCX3063069.1"/>
    <property type="molecule type" value="Genomic_DNA"/>
</dbReference>
<dbReference type="SUPFAM" id="SSF53927">
    <property type="entry name" value="Cytidine deaminase-like"/>
    <property type="match status" value="1"/>
</dbReference>
<name>A0ABT3U1A1_9ACTN</name>
<gene>
    <name evidence="12" type="ORF">OFY01_25580</name>
</gene>
<evidence type="ECO:0000256" key="5">
    <source>
        <dbReference type="ARBA" id="ARBA00012766"/>
    </source>
</evidence>
<dbReference type="InterPro" id="IPR024072">
    <property type="entry name" value="DHFR-like_dom_sf"/>
</dbReference>
<evidence type="ECO:0000256" key="9">
    <source>
        <dbReference type="ARBA" id="ARBA00049861"/>
    </source>
</evidence>
<organism evidence="12 13">
    <name type="scientific">Streptomyces beihaiensis</name>
    <dbReference type="NCBI Taxonomy" id="2984495"/>
    <lineage>
        <taxon>Bacteria</taxon>
        <taxon>Bacillati</taxon>
        <taxon>Actinomycetota</taxon>
        <taxon>Actinomycetes</taxon>
        <taxon>Kitasatosporales</taxon>
        <taxon>Streptomycetaceae</taxon>
        <taxon>Streptomyces</taxon>
    </lineage>
</organism>
<evidence type="ECO:0000259" key="11">
    <source>
        <dbReference type="PROSITE" id="PS51747"/>
    </source>
</evidence>
<dbReference type="Pfam" id="PF00383">
    <property type="entry name" value="dCMP_cyt_deam_1"/>
    <property type="match status" value="1"/>
</dbReference>
<evidence type="ECO:0000256" key="4">
    <source>
        <dbReference type="ARBA" id="ARBA00007417"/>
    </source>
</evidence>
<evidence type="ECO:0000313" key="13">
    <source>
        <dbReference type="Proteomes" id="UP001163064"/>
    </source>
</evidence>
<dbReference type="Proteomes" id="UP001163064">
    <property type="component" value="Unassembled WGS sequence"/>
</dbReference>
<keyword evidence="8" id="KW-0560">Oxidoreductase</keyword>
<proteinExistence type="inferred from homology"/>
<sequence>MPRPHVLLSAAVSLDGCLDDTGPERLLLSGPEDFDQVDAERAASDAILVGAGTLRADRPRLLVRSGRRRAERVARGLPEQPLRVVVSASGDLDPQDPFWTTGERRLVCTTDAGAALVRARVGGAATVVPLGSRVEWAALLDELGARGVRRLMVEGGARVHTQLLQLGLADELRLAVAPLVVGEPGAPRLFGPGAYPGGPRGRMRLLATERLGDTVVTRYAPTVPGTSGEVTAADRHWLRLACDLAADCPPSRTAFSVGAVVVGADGVELARGHSREGGDPVVHAEEAALAKLEAGDPRLASGTVYSSLEPCTHRASRPVPCAQLMVDAGVRRVVTAWREPDTFVAGADGMGALADAGVVVAEVAELAAAAMRPNTHLVALSKEIDTQMGAHKD</sequence>
<dbReference type="InterPro" id="IPR016193">
    <property type="entry name" value="Cytidine_deaminase-like"/>
</dbReference>
<dbReference type="SUPFAM" id="SSF53597">
    <property type="entry name" value="Dihydrofolate reductase-like"/>
    <property type="match status" value="1"/>
</dbReference>
<evidence type="ECO:0000256" key="6">
    <source>
        <dbReference type="ARBA" id="ARBA00019930"/>
    </source>
</evidence>
<comment type="similarity">
    <text evidence="3">In the N-terminal section; belongs to the cytidine and deoxycytidylate deaminase family.</text>
</comment>
<comment type="catalytic activity">
    <reaction evidence="9">
        <text>5-amino-6-(5-phospho-D-ribitylamino)uracil + NADP(+) = 5-amino-6-(5-phospho-D-ribosylamino)uracil + NADPH + H(+)</text>
        <dbReference type="Rhea" id="RHEA:17845"/>
        <dbReference type="ChEBI" id="CHEBI:15378"/>
        <dbReference type="ChEBI" id="CHEBI:57783"/>
        <dbReference type="ChEBI" id="CHEBI:58349"/>
        <dbReference type="ChEBI" id="CHEBI:58421"/>
        <dbReference type="ChEBI" id="CHEBI:58453"/>
        <dbReference type="EC" id="1.1.1.193"/>
    </reaction>
</comment>
<dbReference type="InterPro" id="IPR002734">
    <property type="entry name" value="RibDG_C"/>
</dbReference>
<dbReference type="InterPro" id="IPR002125">
    <property type="entry name" value="CMP_dCMP_dom"/>
</dbReference>
<reference evidence="12" key="1">
    <citation type="submission" date="2022-10" db="EMBL/GenBank/DDBJ databases">
        <title>Streptomyces beihaiensis sp. nov., a chitin degrading actinobacterium, isolated from shrimp pond soil.</title>
        <authorList>
            <person name="Xie J."/>
            <person name="Shen N."/>
        </authorList>
    </citation>
    <scope>NUCLEOTIDE SEQUENCE</scope>
    <source>
        <strain evidence="12">GXMU-J5</strain>
    </source>
</reference>
<protein>
    <recommendedName>
        <fullName evidence="6">Riboflavin biosynthesis protein RibD</fullName>
        <ecNumber evidence="5">3.5.4.26</ecNumber>
    </recommendedName>
</protein>
<evidence type="ECO:0000256" key="8">
    <source>
        <dbReference type="ARBA" id="ARBA00023002"/>
    </source>
</evidence>
<keyword evidence="13" id="KW-1185">Reference proteome</keyword>